<dbReference type="Pfam" id="PF07726">
    <property type="entry name" value="AAA_3"/>
    <property type="match status" value="1"/>
</dbReference>
<dbReference type="Gene3D" id="1.10.8.80">
    <property type="entry name" value="Magnesium chelatase subunit I, C-Terminal domain"/>
    <property type="match status" value="1"/>
</dbReference>
<dbReference type="PANTHER" id="PTHR42759">
    <property type="entry name" value="MOXR FAMILY PROTEIN"/>
    <property type="match status" value="1"/>
</dbReference>
<evidence type="ECO:0000259" key="1">
    <source>
        <dbReference type="Pfam" id="PF07726"/>
    </source>
</evidence>
<organism evidence="3 4">
    <name type="scientific">Undibacterium hunanense</name>
    <dbReference type="NCBI Taxonomy" id="2762292"/>
    <lineage>
        <taxon>Bacteria</taxon>
        <taxon>Pseudomonadati</taxon>
        <taxon>Pseudomonadota</taxon>
        <taxon>Betaproteobacteria</taxon>
        <taxon>Burkholderiales</taxon>
        <taxon>Oxalobacteraceae</taxon>
        <taxon>Undibacterium</taxon>
    </lineage>
</organism>
<dbReference type="SUPFAM" id="SSF52540">
    <property type="entry name" value="P-loop containing nucleoside triphosphate hydrolases"/>
    <property type="match status" value="1"/>
</dbReference>
<dbReference type="PIRSF" id="PIRSF002849">
    <property type="entry name" value="AAA_ATPase_chaperone_MoxR_prd"/>
    <property type="match status" value="1"/>
</dbReference>
<reference evidence="3 4" key="1">
    <citation type="submission" date="2020-08" db="EMBL/GenBank/DDBJ databases">
        <title>Novel species isolated from subtropical streams in China.</title>
        <authorList>
            <person name="Lu H."/>
        </authorList>
    </citation>
    <scope>NUCLEOTIDE SEQUENCE [LARGE SCALE GENOMIC DNA]</scope>
    <source>
        <strain evidence="3 4">CY18W</strain>
    </source>
</reference>
<dbReference type="Pfam" id="PF17863">
    <property type="entry name" value="AAA_lid_2"/>
    <property type="match status" value="1"/>
</dbReference>
<dbReference type="InterPro" id="IPR027417">
    <property type="entry name" value="P-loop_NTPase"/>
</dbReference>
<name>A0ABR6ZQK7_9BURK</name>
<dbReference type="InterPro" id="IPR041628">
    <property type="entry name" value="ChlI/MoxR_AAA_lid"/>
</dbReference>
<evidence type="ECO:0000259" key="2">
    <source>
        <dbReference type="Pfam" id="PF17863"/>
    </source>
</evidence>
<dbReference type="EMBL" id="JACOGF010000005">
    <property type="protein sequence ID" value="MBC3918152.1"/>
    <property type="molecule type" value="Genomic_DNA"/>
</dbReference>
<dbReference type="Proteomes" id="UP000650424">
    <property type="component" value="Unassembled WGS sequence"/>
</dbReference>
<feature type="domain" description="ATPase AAA-3" evidence="1">
    <location>
        <begin position="35"/>
        <end position="165"/>
    </location>
</feature>
<dbReference type="InterPro" id="IPR011703">
    <property type="entry name" value="ATPase_AAA-3"/>
</dbReference>
<evidence type="ECO:0000313" key="4">
    <source>
        <dbReference type="Proteomes" id="UP000650424"/>
    </source>
</evidence>
<dbReference type="Gene3D" id="3.40.50.300">
    <property type="entry name" value="P-loop containing nucleotide triphosphate hydrolases"/>
    <property type="match status" value="1"/>
</dbReference>
<dbReference type="CDD" id="cd00009">
    <property type="entry name" value="AAA"/>
    <property type="match status" value="1"/>
</dbReference>
<gene>
    <name evidence="3" type="ORF">H8L32_11745</name>
</gene>
<keyword evidence="4" id="KW-1185">Reference proteome</keyword>
<accession>A0ABR6ZQK7</accession>
<dbReference type="RefSeq" id="WP_186947424.1">
    <property type="nucleotide sequence ID" value="NZ_JACOGF010000005.1"/>
</dbReference>
<comment type="caution">
    <text evidence="3">The sequence shown here is derived from an EMBL/GenBank/DDBJ whole genome shotgun (WGS) entry which is preliminary data.</text>
</comment>
<protein>
    <submittedName>
        <fullName evidence="3">MoxR family ATPase</fullName>
    </submittedName>
</protein>
<feature type="domain" description="ChlI/MoxR AAA lid" evidence="2">
    <location>
        <begin position="228"/>
        <end position="288"/>
    </location>
</feature>
<evidence type="ECO:0000313" key="3">
    <source>
        <dbReference type="EMBL" id="MBC3918152.1"/>
    </source>
</evidence>
<sequence>MFSKVHKVAKQVNGIIIGKEQQIRQALVCLLAGGHLLIEDLPGVGKTTLAHALAISLGLKFNRLQFTSDLLPADVIGISIFDREKSQFVFHPGPVFTQVLLADEINRATPKTQSSLLEAMEERQVSTEGQTRMLPQPFFVIATQNPAHQVGTFALPESQLDRFLMCLSLGYPDAAAERALLLGEDRRSLLASLPAVMQAEELMEAQQLLKQIHTSAPLIDYVQALAHATRQGDLFAEGMSPRASIALLQAARAWAALEGRDHVLPEDVQAVLIPVIAHRLRPLKSTTGKVSASSELLAQLMKRVSV</sequence>
<proteinExistence type="predicted"/>
<dbReference type="PANTHER" id="PTHR42759:SF5">
    <property type="entry name" value="METHANOL DEHYDROGENASE REGULATOR"/>
    <property type="match status" value="1"/>
</dbReference>
<dbReference type="InterPro" id="IPR050764">
    <property type="entry name" value="CbbQ/NirQ/NorQ/GpvN"/>
</dbReference>